<dbReference type="CDD" id="cd22254">
    <property type="entry name" value="CSB_WHD"/>
    <property type="match status" value="1"/>
</dbReference>
<feature type="region of interest" description="Disordered" evidence="12">
    <location>
        <begin position="1079"/>
        <end position="1103"/>
    </location>
</feature>
<evidence type="ECO:0000259" key="13">
    <source>
        <dbReference type="PROSITE" id="PS51192"/>
    </source>
</evidence>
<dbReference type="InterPro" id="IPR000330">
    <property type="entry name" value="SNF2_N"/>
</dbReference>
<keyword evidence="4" id="KW-0227">DNA damage</keyword>
<evidence type="ECO:0000256" key="8">
    <source>
        <dbReference type="ARBA" id="ARBA00023125"/>
    </source>
</evidence>
<evidence type="ECO:0000256" key="11">
    <source>
        <dbReference type="SAM" id="Coils"/>
    </source>
</evidence>
<keyword evidence="16" id="KW-1185">Reference proteome</keyword>
<dbReference type="CDD" id="cd18793">
    <property type="entry name" value="SF2_C_SNF"/>
    <property type="match status" value="1"/>
</dbReference>
<dbReference type="InterPro" id="IPR050496">
    <property type="entry name" value="SNF2_RAD54_helicase_repair"/>
</dbReference>
<keyword evidence="8" id="KW-0238">DNA-binding</keyword>
<keyword evidence="11" id="KW-0175">Coiled coil</keyword>
<evidence type="ECO:0000313" key="16">
    <source>
        <dbReference type="Proteomes" id="UP001151760"/>
    </source>
</evidence>
<feature type="compositionally biased region" description="Basic residues" evidence="12">
    <location>
        <begin position="321"/>
        <end position="337"/>
    </location>
</feature>
<dbReference type="PANTHER" id="PTHR45629">
    <property type="entry name" value="SNF2/RAD54 FAMILY MEMBER"/>
    <property type="match status" value="1"/>
</dbReference>
<keyword evidence="10" id="KW-0539">Nucleus</keyword>
<feature type="compositionally biased region" description="Polar residues" evidence="12">
    <location>
        <begin position="299"/>
        <end position="310"/>
    </location>
</feature>
<feature type="region of interest" description="Disordered" evidence="12">
    <location>
        <begin position="240"/>
        <end position="259"/>
    </location>
</feature>
<feature type="compositionally biased region" description="Polar residues" evidence="12">
    <location>
        <begin position="1079"/>
        <end position="1089"/>
    </location>
</feature>
<keyword evidence="9" id="KW-0234">DNA repair</keyword>
<dbReference type="InterPro" id="IPR027417">
    <property type="entry name" value="P-loop_NTPase"/>
</dbReference>
<dbReference type="SMART" id="SM00490">
    <property type="entry name" value="HELICc"/>
    <property type="match status" value="1"/>
</dbReference>
<dbReference type="Pfam" id="PF00176">
    <property type="entry name" value="SNF2-rel_dom"/>
    <property type="match status" value="1"/>
</dbReference>
<feature type="region of interest" description="Disordered" evidence="12">
    <location>
        <begin position="267"/>
        <end position="361"/>
    </location>
</feature>
<protein>
    <submittedName>
        <fullName evidence="15">Protein chromatin remodeling 8</fullName>
    </submittedName>
</protein>
<feature type="region of interest" description="Disordered" evidence="12">
    <location>
        <begin position="173"/>
        <end position="193"/>
    </location>
</feature>
<sequence length="1218" mass="136522">MKEEEEDRALLSSLGVTSANPDEIEHDILEQAINDAEKRNQVGGTSDNEQAERRKRNEPSSSSRTDVLNRLRAVKVEIDAVASTVENVKNFTRAEERAHSGDDESDPGDTDGKQSILQASSNDLNLQHALAAERLESLQRTKAQLEQQVANLGKEPRGSKHEKILQALVKEEPNRKRKQKEIPTTNKKSKKRHKTVAFNDDDDFDAVLNAASAGFVETERDALVRKGILTPFHNLRGYERRVEDAGPSHTNKEDNDLPSTSIARAVKSMSEAAQARPTTKLLDPDSLPRLEGPTRPFQRLTTPFKNPQSPDSEGGKSRDSSRKRRRPLPEKRWRKKASREENSLGETSIQEENQDGVEDPEGVEIAEGVENAEGVETAEGDEASFVTLEGGLKIPESIFSQLFDYQKVGVQWLWELHCQRAGGIIGDEMGLGKTIQVLSFLGALHFSKMYKPSIIICPVTLLRQWRREAKKWYPSFHVEILHDSAKDASSKKKQAKSDESDYETTESEEEKESIFRKTNKKWDYLIKNVLRNESGLLITTYEQLRILGEKLLDIEWGYAVLDEGHRIRNPNAEVTLVCKQLQTVHRIIMTGAPIQNRLSELWSLFDFVFPGKLGVLPVFEAEFAVPISVGGYANASPMQVSTAYRCAVVLRDLIMPYLLRRMKADVNAQLPTKTEHVLFCSLTDDQRSIYRAFLASSDVEQIFNGERNSLYGIDVMRKICNHPDLLEREHAAGNPDYGNPERSGKMKVVAQVLKVWKEQGHRVLLFAQTQQMLDIIENFMIDTYTYRRMDGLTPVKQRMTLMDEFNNSPDIFIFILTTKVGGLGTNLTGANRVIIFDPDWNPSTDMQARERAWRIGQTKDVTIYRLITRGTIEEKVYHRQIYKHFLTNKILKNPQQKRFFKARDMSDLFTLTDDTDHGSTETSNLFGELSENVNVVAPIANNQNIQGLNGAAIDKDDNPVTGTRKSSKNKEKEKIDESNEGEGDETNILRSLFDAQGIHSAVNHDLIMNANDEEKVKLDEQASQIAQRAAEALRQSRMIRSRESVSVPTWTGKSGTAGAPGSSVVRKFGSTVNSKLITKTRTDEGSFNNERSKQNGVVAGASSGNALSSSELLAKIRGTQEQAVGDALDHQFGGASSSTGRARSSHTMGGVQPEVLIRQICTFLQQRGGISDSATIVLHFKDRIPSKDLPVFKSLLKEIATLQKDHNGSSWILKPEYQ</sequence>
<dbReference type="EMBL" id="BQNB010019817">
    <property type="protein sequence ID" value="GJT89367.1"/>
    <property type="molecule type" value="Genomic_DNA"/>
</dbReference>
<evidence type="ECO:0000256" key="4">
    <source>
        <dbReference type="ARBA" id="ARBA00022763"/>
    </source>
</evidence>
<feature type="coiled-coil region" evidence="11">
    <location>
        <begin position="128"/>
        <end position="155"/>
    </location>
</feature>
<dbReference type="SMART" id="SM00487">
    <property type="entry name" value="DEXDc"/>
    <property type="match status" value="1"/>
</dbReference>
<keyword evidence="5" id="KW-0378">Hydrolase</keyword>
<feature type="compositionally biased region" description="Basic and acidic residues" evidence="12">
    <location>
        <begin position="489"/>
        <end position="499"/>
    </location>
</feature>
<comment type="caution">
    <text evidence="15">The sequence shown here is derived from an EMBL/GenBank/DDBJ whole genome shotgun (WGS) entry which is preliminary data.</text>
</comment>
<dbReference type="Gene3D" id="3.40.50.10810">
    <property type="entry name" value="Tandem AAA-ATPase domain"/>
    <property type="match status" value="1"/>
</dbReference>
<proteinExistence type="inferred from homology"/>
<feature type="region of interest" description="Disordered" evidence="12">
    <location>
        <begin position="949"/>
        <end position="985"/>
    </location>
</feature>
<evidence type="ECO:0000256" key="6">
    <source>
        <dbReference type="ARBA" id="ARBA00022806"/>
    </source>
</evidence>
<dbReference type="InterPro" id="IPR049730">
    <property type="entry name" value="SNF2/RAD54-like_C"/>
</dbReference>
<dbReference type="InterPro" id="IPR058951">
    <property type="entry name" value="WHD_Rad26_CSB-like"/>
</dbReference>
<dbReference type="CDD" id="cd18000">
    <property type="entry name" value="DEXHc_ERCC6"/>
    <property type="match status" value="1"/>
</dbReference>
<feature type="compositionally biased region" description="Acidic residues" evidence="12">
    <location>
        <begin position="352"/>
        <end position="361"/>
    </location>
</feature>
<keyword evidence="7" id="KW-0067">ATP-binding</keyword>
<dbReference type="PROSITE" id="PS51192">
    <property type="entry name" value="HELICASE_ATP_BIND_1"/>
    <property type="match status" value="1"/>
</dbReference>
<feature type="region of interest" description="Disordered" evidence="12">
    <location>
        <begin position="1"/>
        <end position="68"/>
    </location>
</feature>
<name>A0ABQ5HQ01_9ASTR</name>
<evidence type="ECO:0000256" key="7">
    <source>
        <dbReference type="ARBA" id="ARBA00022840"/>
    </source>
</evidence>
<feature type="compositionally biased region" description="Basic and acidic residues" evidence="12">
    <location>
        <begin position="92"/>
        <end position="102"/>
    </location>
</feature>
<feature type="compositionally biased region" description="Basic and acidic residues" evidence="12">
    <location>
        <begin position="240"/>
        <end position="255"/>
    </location>
</feature>
<accession>A0ABQ5HQ01</accession>
<dbReference type="InterPro" id="IPR038718">
    <property type="entry name" value="SNF2-like_sf"/>
</dbReference>
<dbReference type="Pfam" id="PF00271">
    <property type="entry name" value="Helicase_C"/>
    <property type="match status" value="1"/>
</dbReference>
<dbReference type="Gene3D" id="3.40.50.300">
    <property type="entry name" value="P-loop containing nucleotide triphosphate hydrolases"/>
    <property type="match status" value="1"/>
</dbReference>
<keyword evidence="6" id="KW-0347">Helicase</keyword>
<dbReference type="Proteomes" id="UP001151760">
    <property type="component" value="Unassembled WGS sequence"/>
</dbReference>
<feature type="domain" description="Helicase ATP-binding" evidence="13">
    <location>
        <begin position="414"/>
        <end position="611"/>
    </location>
</feature>
<feature type="domain" description="Helicase C-terminal" evidence="14">
    <location>
        <begin position="748"/>
        <end position="906"/>
    </location>
</feature>
<comment type="similarity">
    <text evidence="2">Belongs to the SNF2/RAD54 helicase family.</text>
</comment>
<dbReference type="SUPFAM" id="SSF52540">
    <property type="entry name" value="P-loop containing nucleoside triphosphate hydrolases"/>
    <property type="match status" value="2"/>
</dbReference>
<comment type="subcellular location">
    <subcellularLocation>
        <location evidence="1">Nucleus</location>
    </subcellularLocation>
</comment>
<evidence type="ECO:0000256" key="2">
    <source>
        <dbReference type="ARBA" id="ARBA00007025"/>
    </source>
</evidence>
<feature type="compositionally biased region" description="Acidic residues" evidence="12">
    <location>
        <begin position="500"/>
        <end position="510"/>
    </location>
</feature>
<evidence type="ECO:0000256" key="12">
    <source>
        <dbReference type="SAM" id="MobiDB-lite"/>
    </source>
</evidence>
<dbReference type="InterPro" id="IPR014001">
    <property type="entry name" value="Helicase_ATP-bd"/>
</dbReference>
<evidence type="ECO:0000259" key="14">
    <source>
        <dbReference type="PROSITE" id="PS51194"/>
    </source>
</evidence>
<dbReference type="Pfam" id="PF25875">
    <property type="entry name" value="WHD_Rad26_CSB"/>
    <property type="match status" value="1"/>
</dbReference>
<organism evidence="15 16">
    <name type="scientific">Tanacetum coccineum</name>
    <dbReference type="NCBI Taxonomy" id="301880"/>
    <lineage>
        <taxon>Eukaryota</taxon>
        <taxon>Viridiplantae</taxon>
        <taxon>Streptophyta</taxon>
        <taxon>Embryophyta</taxon>
        <taxon>Tracheophyta</taxon>
        <taxon>Spermatophyta</taxon>
        <taxon>Magnoliopsida</taxon>
        <taxon>eudicotyledons</taxon>
        <taxon>Gunneridae</taxon>
        <taxon>Pentapetalae</taxon>
        <taxon>asterids</taxon>
        <taxon>campanulids</taxon>
        <taxon>Asterales</taxon>
        <taxon>Asteraceae</taxon>
        <taxon>Asteroideae</taxon>
        <taxon>Anthemideae</taxon>
        <taxon>Anthemidinae</taxon>
        <taxon>Tanacetum</taxon>
    </lineage>
</organism>
<feature type="region of interest" description="Disordered" evidence="12">
    <location>
        <begin position="489"/>
        <end position="510"/>
    </location>
</feature>
<evidence type="ECO:0000256" key="3">
    <source>
        <dbReference type="ARBA" id="ARBA00022741"/>
    </source>
</evidence>
<evidence type="ECO:0000256" key="5">
    <source>
        <dbReference type="ARBA" id="ARBA00022801"/>
    </source>
</evidence>
<feature type="region of interest" description="Disordered" evidence="12">
    <location>
        <begin position="92"/>
        <end position="115"/>
    </location>
</feature>
<dbReference type="PROSITE" id="PS51194">
    <property type="entry name" value="HELICASE_CTER"/>
    <property type="match status" value="1"/>
</dbReference>
<evidence type="ECO:0000256" key="9">
    <source>
        <dbReference type="ARBA" id="ARBA00023204"/>
    </source>
</evidence>
<reference evidence="15" key="2">
    <citation type="submission" date="2022-01" db="EMBL/GenBank/DDBJ databases">
        <authorList>
            <person name="Yamashiro T."/>
            <person name="Shiraishi A."/>
            <person name="Satake H."/>
            <person name="Nakayama K."/>
        </authorList>
    </citation>
    <scope>NUCLEOTIDE SEQUENCE</scope>
</reference>
<evidence type="ECO:0000256" key="10">
    <source>
        <dbReference type="ARBA" id="ARBA00023242"/>
    </source>
</evidence>
<gene>
    <name evidence="15" type="ORF">Tco_1071084</name>
</gene>
<keyword evidence="3" id="KW-0547">Nucleotide-binding</keyword>
<evidence type="ECO:0000256" key="1">
    <source>
        <dbReference type="ARBA" id="ARBA00004123"/>
    </source>
</evidence>
<dbReference type="PANTHER" id="PTHR45629:SF7">
    <property type="entry name" value="DNA EXCISION REPAIR PROTEIN ERCC-6-RELATED"/>
    <property type="match status" value="1"/>
</dbReference>
<feature type="compositionally biased region" description="Basic and acidic residues" evidence="12">
    <location>
        <begin position="968"/>
        <end position="977"/>
    </location>
</feature>
<reference evidence="15" key="1">
    <citation type="journal article" date="2022" name="Int. J. Mol. Sci.">
        <title>Draft Genome of Tanacetum Coccineum: Genomic Comparison of Closely Related Tanacetum-Family Plants.</title>
        <authorList>
            <person name="Yamashiro T."/>
            <person name="Shiraishi A."/>
            <person name="Nakayama K."/>
            <person name="Satake H."/>
        </authorList>
    </citation>
    <scope>NUCLEOTIDE SEQUENCE</scope>
</reference>
<dbReference type="InterPro" id="IPR001650">
    <property type="entry name" value="Helicase_C-like"/>
</dbReference>
<evidence type="ECO:0000313" key="15">
    <source>
        <dbReference type="EMBL" id="GJT89367.1"/>
    </source>
</evidence>